<dbReference type="AlphaFoldDB" id="A5E4E5"/>
<organism evidence="8 9">
    <name type="scientific">Lodderomyces elongisporus (strain ATCC 11503 / CBS 2605 / JCM 1781 / NBRC 1676 / NRRL YB-4239)</name>
    <name type="common">Yeast</name>
    <name type="synonym">Saccharomyces elongisporus</name>
    <dbReference type="NCBI Taxonomy" id="379508"/>
    <lineage>
        <taxon>Eukaryota</taxon>
        <taxon>Fungi</taxon>
        <taxon>Dikarya</taxon>
        <taxon>Ascomycota</taxon>
        <taxon>Saccharomycotina</taxon>
        <taxon>Pichiomycetes</taxon>
        <taxon>Debaryomycetaceae</taxon>
        <taxon>Candida/Lodderomyces clade</taxon>
        <taxon>Lodderomyces</taxon>
    </lineage>
</organism>
<dbReference type="InParanoid" id="A5E4E5"/>
<dbReference type="Proteomes" id="UP000001996">
    <property type="component" value="Unassembled WGS sequence"/>
</dbReference>
<dbReference type="Gene3D" id="1.10.287.410">
    <property type="match status" value="1"/>
</dbReference>
<reference evidence="8 9" key="1">
    <citation type="journal article" date="2009" name="Nature">
        <title>Evolution of pathogenicity and sexual reproduction in eight Candida genomes.</title>
        <authorList>
            <person name="Butler G."/>
            <person name="Rasmussen M.D."/>
            <person name="Lin M.F."/>
            <person name="Santos M.A."/>
            <person name="Sakthikumar S."/>
            <person name="Munro C.A."/>
            <person name="Rheinbay E."/>
            <person name="Grabherr M."/>
            <person name="Forche A."/>
            <person name="Reedy J.L."/>
            <person name="Agrafioti I."/>
            <person name="Arnaud M.B."/>
            <person name="Bates S."/>
            <person name="Brown A.J."/>
            <person name="Brunke S."/>
            <person name="Costanzo M.C."/>
            <person name="Fitzpatrick D.A."/>
            <person name="de Groot P.W."/>
            <person name="Harris D."/>
            <person name="Hoyer L.L."/>
            <person name="Hube B."/>
            <person name="Klis F.M."/>
            <person name="Kodira C."/>
            <person name="Lennard N."/>
            <person name="Logue M.E."/>
            <person name="Martin R."/>
            <person name="Neiman A.M."/>
            <person name="Nikolaou E."/>
            <person name="Quail M.A."/>
            <person name="Quinn J."/>
            <person name="Santos M.C."/>
            <person name="Schmitzberger F.F."/>
            <person name="Sherlock G."/>
            <person name="Shah P."/>
            <person name="Silverstein K.A."/>
            <person name="Skrzypek M.S."/>
            <person name="Soll D."/>
            <person name="Staggs R."/>
            <person name="Stansfield I."/>
            <person name="Stumpf M.P."/>
            <person name="Sudbery P.E."/>
            <person name="Srikantha T."/>
            <person name="Zeng Q."/>
            <person name="Berman J."/>
            <person name="Berriman M."/>
            <person name="Heitman J."/>
            <person name="Gow N.A."/>
            <person name="Lorenz M.C."/>
            <person name="Birren B.W."/>
            <person name="Kellis M."/>
            <person name="Cuomo C.A."/>
        </authorList>
    </citation>
    <scope>NUCLEOTIDE SEQUENCE [LARGE SCALE GENOMIC DNA]</scope>
    <source>
        <strain evidence="9">ATCC 11503 / BCRC 21390 / CBS 2605 / JCM 1781 / NBRC 1676 / NRRL YB-4239</strain>
    </source>
</reference>
<comment type="similarity">
    <text evidence="1 7">Belongs to the peptidase S10 family.</text>
</comment>
<dbReference type="PROSITE" id="PS00131">
    <property type="entry name" value="CARBOXYPEPT_SER_SER"/>
    <property type="match status" value="1"/>
</dbReference>
<feature type="signal peptide" evidence="7">
    <location>
        <begin position="1"/>
        <end position="18"/>
    </location>
</feature>
<dbReference type="OMA" id="AICTNAM"/>
<dbReference type="PRINTS" id="PR00724">
    <property type="entry name" value="CRBOXYPTASEC"/>
</dbReference>
<dbReference type="KEGG" id="lel:PVL30_004203"/>
<keyword evidence="3 7" id="KW-0645">Protease</keyword>
<evidence type="ECO:0000256" key="6">
    <source>
        <dbReference type="ARBA" id="ARBA00023180"/>
    </source>
</evidence>
<dbReference type="Gene3D" id="3.40.50.1820">
    <property type="entry name" value="alpha/beta hydrolase"/>
    <property type="match status" value="1"/>
</dbReference>
<evidence type="ECO:0000256" key="3">
    <source>
        <dbReference type="ARBA" id="ARBA00022670"/>
    </source>
</evidence>
<dbReference type="GO" id="GO:0006508">
    <property type="term" value="P:proteolysis"/>
    <property type="evidence" value="ECO:0007669"/>
    <property type="project" value="UniProtKB-KW"/>
</dbReference>
<dbReference type="PANTHER" id="PTHR11802:SF113">
    <property type="entry name" value="SERINE CARBOXYPEPTIDASE CTSA-4.1"/>
    <property type="match status" value="1"/>
</dbReference>
<dbReference type="InterPro" id="IPR029058">
    <property type="entry name" value="AB_hydrolase_fold"/>
</dbReference>
<evidence type="ECO:0000256" key="1">
    <source>
        <dbReference type="ARBA" id="ARBA00009431"/>
    </source>
</evidence>
<evidence type="ECO:0000256" key="5">
    <source>
        <dbReference type="ARBA" id="ARBA00022801"/>
    </source>
</evidence>
<evidence type="ECO:0000256" key="2">
    <source>
        <dbReference type="ARBA" id="ARBA00022645"/>
    </source>
</evidence>
<dbReference type="InterPro" id="IPR001563">
    <property type="entry name" value="Peptidase_S10"/>
</dbReference>
<dbReference type="HOGENOM" id="CLU_008523_10_4_1"/>
<evidence type="ECO:0000313" key="9">
    <source>
        <dbReference type="Proteomes" id="UP000001996"/>
    </source>
</evidence>
<name>A5E4E5_LODEL</name>
<dbReference type="MEROPS" id="S10.001"/>
<evidence type="ECO:0000256" key="4">
    <source>
        <dbReference type="ARBA" id="ARBA00022729"/>
    </source>
</evidence>
<dbReference type="GO" id="GO:0000324">
    <property type="term" value="C:fungal-type vacuole"/>
    <property type="evidence" value="ECO:0007669"/>
    <property type="project" value="TreeGrafter"/>
</dbReference>
<dbReference type="OrthoDB" id="443318at2759"/>
<gene>
    <name evidence="8" type="ORF">LELG_04484</name>
</gene>
<dbReference type="GO" id="GO:0004185">
    <property type="term" value="F:serine-type carboxypeptidase activity"/>
    <property type="evidence" value="ECO:0007669"/>
    <property type="project" value="UniProtKB-UniRule"/>
</dbReference>
<dbReference type="InterPro" id="IPR018202">
    <property type="entry name" value="Ser_caboxypep_ser_AS"/>
</dbReference>
<evidence type="ECO:0000313" key="8">
    <source>
        <dbReference type="EMBL" id="EDK46303.1"/>
    </source>
</evidence>
<keyword evidence="2 7" id="KW-0121">Carboxypeptidase</keyword>
<keyword evidence="6" id="KW-0325">Glycoprotein</keyword>
<keyword evidence="4 7" id="KW-0732">Signal</keyword>
<sequence>MKLSTSIVLIAAIGLVLATQIPLLLPTIDKELQSQQNHIVAPNVFNEYDLSQLSSTDQLKLQNEWVRLENHLGNFQMLSQFNQFRKIFNKPKTNLTYSITTNQSTPESIGFDSVKQISGYFHIKETHKKFFYWFFESRNDPENDPLILWLNGGPGCSSTMGLALELGSSIINASIQLDFNPYSWNSNASLLFLDQPSQVGFSDGDDDEIPFSTEQAAIDFGKFVELFRNQYPEYAKLDFHIAGESYAGHYIPSFASTIVNNGVPLKSVLIGNGITDYVVQLGEKANIGCGKGGLGKLYKDDECSTFDQRYKRFLPFGELCYKFPNPITCYISILASPTTPDKGDLNPYDARLKCNNDAPWCYPEFTYIDQYFNTPKVQHALLGSNALQKNYTVCNKKIEQKFFYDLALPYQQYVAQLLNDGVAVLIYAGDKDLTCDWLGNLAWCNKLDYSDQKHFNSSVFRPWTISDEDKVVHAGEVKNHKQFTYLRFFNAGHMVPMDQPQNSLNMVNSWIQGNYALL</sequence>
<keyword evidence="9" id="KW-1185">Reference proteome</keyword>
<dbReference type="VEuPathDB" id="FungiDB:LELG_04484"/>
<dbReference type="eggNOG" id="KOG1282">
    <property type="taxonomic scope" value="Eukaryota"/>
</dbReference>
<protein>
    <recommendedName>
        <fullName evidence="7">Carboxypeptidase</fullName>
        <ecNumber evidence="7">3.4.16.-</ecNumber>
    </recommendedName>
</protein>
<evidence type="ECO:0000256" key="7">
    <source>
        <dbReference type="RuleBase" id="RU361156"/>
    </source>
</evidence>
<accession>A5E4E5</accession>
<dbReference type="EC" id="3.4.16.-" evidence="7"/>
<feature type="chain" id="PRO_5006521845" description="Carboxypeptidase" evidence="7">
    <location>
        <begin position="19"/>
        <end position="518"/>
    </location>
</feature>
<dbReference type="PANTHER" id="PTHR11802">
    <property type="entry name" value="SERINE PROTEASE FAMILY S10 SERINE CARBOXYPEPTIDASE"/>
    <property type="match status" value="1"/>
</dbReference>
<dbReference type="GeneID" id="5231584"/>
<dbReference type="Pfam" id="PF00450">
    <property type="entry name" value="Peptidase_S10"/>
    <property type="match status" value="1"/>
</dbReference>
<dbReference type="EMBL" id="CH981529">
    <property type="protein sequence ID" value="EDK46303.1"/>
    <property type="molecule type" value="Genomic_DNA"/>
</dbReference>
<keyword evidence="5 7" id="KW-0378">Hydrolase</keyword>
<proteinExistence type="inferred from homology"/>
<dbReference type="SUPFAM" id="SSF53474">
    <property type="entry name" value="alpha/beta-Hydrolases"/>
    <property type="match status" value="1"/>
</dbReference>